<dbReference type="SUPFAM" id="SSF53448">
    <property type="entry name" value="Nucleotide-diphospho-sugar transferases"/>
    <property type="match status" value="1"/>
</dbReference>
<protein>
    <submittedName>
        <fullName evidence="5">Glycosyl transferase</fullName>
    </submittedName>
</protein>
<dbReference type="PANTHER" id="PTHR43685">
    <property type="entry name" value="GLYCOSYLTRANSFERASE"/>
    <property type="match status" value="1"/>
</dbReference>
<evidence type="ECO:0000313" key="6">
    <source>
        <dbReference type="Proteomes" id="UP000321225"/>
    </source>
</evidence>
<dbReference type="Proteomes" id="UP000321225">
    <property type="component" value="Unassembled WGS sequence"/>
</dbReference>
<dbReference type="PANTHER" id="PTHR43685:SF5">
    <property type="entry name" value="GLYCOSYLTRANSFERASE EPSE-RELATED"/>
    <property type="match status" value="1"/>
</dbReference>
<dbReference type="RefSeq" id="WP_267901849.1">
    <property type="nucleotide sequence ID" value="NZ_BJUW01000005.1"/>
</dbReference>
<comment type="caution">
    <text evidence="5">The sequence shown here is derived from an EMBL/GenBank/DDBJ whole genome shotgun (WGS) entry which is preliminary data.</text>
</comment>
<evidence type="ECO:0000256" key="3">
    <source>
        <dbReference type="ARBA" id="ARBA00022679"/>
    </source>
</evidence>
<dbReference type="InterPro" id="IPR050834">
    <property type="entry name" value="Glycosyltransf_2"/>
</dbReference>
<evidence type="ECO:0000313" key="5">
    <source>
        <dbReference type="EMBL" id="GEK86229.1"/>
    </source>
</evidence>
<dbReference type="Gene3D" id="3.90.550.10">
    <property type="entry name" value="Spore Coat Polysaccharide Biosynthesis Protein SpsA, Chain A"/>
    <property type="match status" value="1"/>
</dbReference>
<keyword evidence="6" id="KW-1185">Reference proteome</keyword>
<dbReference type="InterPro" id="IPR001173">
    <property type="entry name" value="Glyco_trans_2-like"/>
</dbReference>
<name>A0A511ADL2_9MICO</name>
<dbReference type="AlphaFoldDB" id="A0A511ADL2"/>
<sequence>MAVRPTVSIIMAEFNTQPEHLQDVLRCVVAQSFPDFELILVDDRGANDVGAIVDALSDPRLRVIVNPKNLGFVEALHVGLAAARADLLIRMDTDDLYEVDHISKLVQAASSHPEYAVISTMSREISDDGRTILLGREGEKTAKDLIRGNALIHPATLIRRSAIERVGGYPREFPRAEDLALWCEFLLAGERLYMTGDITHSYRVDLGNYKKRRLRYRAGELRARWHYYPRLGASPFDYLKLLRSVLGGILPGRFVRFLRRVEANTVGRQP</sequence>
<proteinExistence type="inferred from homology"/>
<evidence type="ECO:0000256" key="1">
    <source>
        <dbReference type="ARBA" id="ARBA00006739"/>
    </source>
</evidence>
<keyword evidence="3 5" id="KW-0808">Transferase</keyword>
<gene>
    <name evidence="5" type="ORF">MAE01_14050</name>
</gene>
<evidence type="ECO:0000259" key="4">
    <source>
        <dbReference type="Pfam" id="PF00535"/>
    </source>
</evidence>
<reference evidence="5 6" key="1">
    <citation type="submission" date="2019-07" db="EMBL/GenBank/DDBJ databases">
        <title>Whole genome shotgun sequence of Microbacterium aerolatum NBRC 103071.</title>
        <authorList>
            <person name="Hosoyama A."/>
            <person name="Uohara A."/>
            <person name="Ohji S."/>
            <person name="Ichikawa N."/>
        </authorList>
    </citation>
    <scope>NUCLEOTIDE SEQUENCE [LARGE SCALE GENOMIC DNA]</scope>
    <source>
        <strain evidence="5 6">NBRC 103071</strain>
    </source>
</reference>
<feature type="domain" description="Glycosyltransferase 2-like" evidence="4">
    <location>
        <begin position="8"/>
        <end position="166"/>
    </location>
</feature>
<dbReference type="EMBL" id="BJUW01000005">
    <property type="protein sequence ID" value="GEK86229.1"/>
    <property type="molecule type" value="Genomic_DNA"/>
</dbReference>
<accession>A0A511ADL2</accession>
<keyword evidence="2" id="KW-0328">Glycosyltransferase</keyword>
<evidence type="ECO:0000256" key="2">
    <source>
        <dbReference type="ARBA" id="ARBA00022676"/>
    </source>
</evidence>
<dbReference type="GO" id="GO:0016757">
    <property type="term" value="F:glycosyltransferase activity"/>
    <property type="evidence" value="ECO:0007669"/>
    <property type="project" value="UniProtKB-KW"/>
</dbReference>
<dbReference type="Pfam" id="PF00535">
    <property type="entry name" value="Glycos_transf_2"/>
    <property type="match status" value="1"/>
</dbReference>
<dbReference type="InterPro" id="IPR029044">
    <property type="entry name" value="Nucleotide-diphossugar_trans"/>
</dbReference>
<organism evidence="5 6">
    <name type="scientific">Microbacterium aerolatum</name>
    <dbReference type="NCBI Taxonomy" id="153731"/>
    <lineage>
        <taxon>Bacteria</taxon>
        <taxon>Bacillati</taxon>
        <taxon>Actinomycetota</taxon>
        <taxon>Actinomycetes</taxon>
        <taxon>Micrococcales</taxon>
        <taxon>Microbacteriaceae</taxon>
        <taxon>Microbacterium</taxon>
    </lineage>
</organism>
<comment type="similarity">
    <text evidence="1">Belongs to the glycosyltransferase 2 family.</text>
</comment>